<name>A0A061EHT0_THECC</name>
<keyword evidence="3" id="KW-0378">Hydrolase</keyword>
<evidence type="ECO:0000259" key="4">
    <source>
        <dbReference type="Pfam" id="PF02902"/>
    </source>
</evidence>
<protein>
    <submittedName>
        <fullName evidence="5">GRAS domain protein, putative</fullName>
    </submittedName>
</protein>
<proteinExistence type="inferred from homology"/>
<accession>A0A061EHT0</accession>
<feature type="domain" description="Ubiquitin-like protease family profile" evidence="4">
    <location>
        <begin position="26"/>
        <end position="84"/>
    </location>
</feature>
<dbReference type="EMBL" id="CM001882">
    <property type="protein sequence ID" value="EOY04158.1"/>
    <property type="molecule type" value="Genomic_DNA"/>
</dbReference>
<evidence type="ECO:0000256" key="3">
    <source>
        <dbReference type="ARBA" id="ARBA00022801"/>
    </source>
</evidence>
<dbReference type="HOGENOM" id="CLU_2324914_0_0_1"/>
<dbReference type="InParanoid" id="A0A061EHT0"/>
<dbReference type="InterPro" id="IPR003653">
    <property type="entry name" value="Peptidase_C48_C"/>
</dbReference>
<dbReference type="AlphaFoldDB" id="A0A061EHT0"/>
<evidence type="ECO:0000256" key="2">
    <source>
        <dbReference type="ARBA" id="ARBA00022670"/>
    </source>
</evidence>
<sequence length="99" mass="11642">MFTKDVVDKISRWFKGSLLPFLGYDNANEWQFQVPTDIPMQENQVDCALFVMKYADCLTHGDCFPFSPKDMAHFRHRTLLDIYEGSLFQPEFRAKQTVK</sequence>
<dbReference type="OMA" id="NDANWEY"/>
<gene>
    <name evidence="5" type="ORF">TCM_019419</name>
</gene>
<dbReference type="Pfam" id="PF02902">
    <property type="entry name" value="Peptidase_C48"/>
    <property type="match status" value="1"/>
</dbReference>
<keyword evidence="6" id="KW-1185">Reference proteome</keyword>
<dbReference type="SUPFAM" id="SSF54001">
    <property type="entry name" value="Cysteine proteinases"/>
    <property type="match status" value="1"/>
</dbReference>
<organism evidence="5 6">
    <name type="scientific">Theobroma cacao</name>
    <name type="common">Cacao</name>
    <name type="synonym">Cocoa</name>
    <dbReference type="NCBI Taxonomy" id="3641"/>
    <lineage>
        <taxon>Eukaryota</taxon>
        <taxon>Viridiplantae</taxon>
        <taxon>Streptophyta</taxon>
        <taxon>Embryophyta</taxon>
        <taxon>Tracheophyta</taxon>
        <taxon>Spermatophyta</taxon>
        <taxon>Magnoliopsida</taxon>
        <taxon>eudicotyledons</taxon>
        <taxon>Gunneridae</taxon>
        <taxon>Pentapetalae</taxon>
        <taxon>rosids</taxon>
        <taxon>malvids</taxon>
        <taxon>Malvales</taxon>
        <taxon>Malvaceae</taxon>
        <taxon>Byttnerioideae</taxon>
        <taxon>Theobroma</taxon>
    </lineage>
</organism>
<reference evidence="5 6" key="1">
    <citation type="journal article" date="2013" name="Genome Biol.">
        <title>The genome sequence of the most widely cultivated cacao type and its use to identify candidate genes regulating pod color.</title>
        <authorList>
            <person name="Motamayor J.C."/>
            <person name="Mockaitis K."/>
            <person name="Schmutz J."/>
            <person name="Haiminen N."/>
            <person name="Iii D.L."/>
            <person name="Cornejo O."/>
            <person name="Findley S.D."/>
            <person name="Zheng P."/>
            <person name="Utro F."/>
            <person name="Royaert S."/>
            <person name="Saski C."/>
            <person name="Jenkins J."/>
            <person name="Podicheti R."/>
            <person name="Zhao M."/>
            <person name="Scheffler B.E."/>
            <person name="Stack J.C."/>
            <person name="Feltus F.A."/>
            <person name="Mustiga G.M."/>
            <person name="Amores F."/>
            <person name="Phillips W."/>
            <person name="Marelli J.P."/>
            <person name="May G.D."/>
            <person name="Shapiro H."/>
            <person name="Ma J."/>
            <person name="Bustamante C.D."/>
            <person name="Schnell R.J."/>
            <person name="Main D."/>
            <person name="Gilbert D."/>
            <person name="Parida L."/>
            <person name="Kuhn D.N."/>
        </authorList>
    </citation>
    <scope>NUCLEOTIDE SEQUENCE [LARGE SCALE GENOMIC DNA]</scope>
    <source>
        <strain evidence="6">cv. Matina 1-6</strain>
    </source>
</reference>
<evidence type="ECO:0000256" key="1">
    <source>
        <dbReference type="ARBA" id="ARBA00005234"/>
    </source>
</evidence>
<dbReference type="Gramene" id="EOY04158">
    <property type="protein sequence ID" value="EOY04158"/>
    <property type="gene ID" value="TCM_019419"/>
</dbReference>
<dbReference type="GO" id="GO:0006508">
    <property type="term" value="P:proteolysis"/>
    <property type="evidence" value="ECO:0007669"/>
    <property type="project" value="UniProtKB-KW"/>
</dbReference>
<dbReference type="InterPro" id="IPR038765">
    <property type="entry name" value="Papain-like_cys_pep_sf"/>
</dbReference>
<dbReference type="Proteomes" id="UP000026915">
    <property type="component" value="Chromosome 4"/>
</dbReference>
<dbReference type="Gene3D" id="3.40.395.10">
    <property type="entry name" value="Adenoviral Proteinase, Chain A"/>
    <property type="match status" value="1"/>
</dbReference>
<comment type="similarity">
    <text evidence="1">Belongs to the peptidase C48 family.</text>
</comment>
<evidence type="ECO:0000313" key="6">
    <source>
        <dbReference type="Proteomes" id="UP000026915"/>
    </source>
</evidence>
<dbReference type="STRING" id="3641.A0A061EHT0"/>
<evidence type="ECO:0000313" key="5">
    <source>
        <dbReference type="EMBL" id="EOY04158.1"/>
    </source>
</evidence>
<dbReference type="GO" id="GO:0008234">
    <property type="term" value="F:cysteine-type peptidase activity"/>
    <property type="evidence" value="ECO:0007669"/>
    <property type="project" value="InterPro"/>
</dbReference>
<keyword evidence="2" id="KW-0645">Protease</keyword>